<dbReference type="Proteomes" id="UP001630127">
    <property type="component" value="Unassembled WGS sequence"/>
</dbReference>
<evidence type="ECO:0000313" key="1">
    <source>
        <dbReference type="EMBL" id="KAL3534632.1"/>
    </source>
</evidence>
<gene>
    <name evidence="1" type="ORF">ACH5RR_003093</name>
</gene>
<sequence>MLSIKKAINFGPKPFKYQSYWRKHDKFSDLLQNVWNETPHGNPMKSLCQKLKFLKGLKKLNRENFSNITNRVVLKKDQLSIVQTILQQLPFDDELIQQDRLLTPEYAELLSAEEEFYKAKSRVAWLQSGDRNTSFFHRKVSSDIARNRIVRQKNEDDEIITEYNAVKEMAVDFYKQLFTQHGITIPIGRIEQIVPCCITDEQRDILAAGVSTVEIKAALFEMKEGNAPGPDRYTVDFF</sequence>
<organism evidence="1 2">
    <name type="scientific">Cinchona calisaya</name>
    <dbReference type="NCBI Taxonomy" id="153742"/>
    <lineage>
        <taxon>Eukaryota</taxon>
        <taxon>Viridiplantae</taxon>
        <taxon>Streptophyta</taxon>
        <taxon>Embryophyta</taxon>
        <taxon>Tracheophyta</taxon>
        <taxon>Spermatophyta</taxon>
        <taxon>Magnoliopsida</taxon>
        <taxon>eudicotyledons</taxon>
        <taxon>Gunneridae</taxon>
        <taxon>Pentapetalae</taxon>
        <taxon>asterids</taxon>
        <taxon>lamiids</taxon>
        <taxon>Gentianales</taxon>
        <taxon>Rubiaceae</taxon>
        <taxon>Cinchonoideae</taxon>
        <taxon>Cinchoneae</taxon>
        <taxon>Cinchona</taxon>
    </lineage>
</organism>
<dbReference type="AlphaFoldDB" id="A0ABD3ATU4"/>
<accession>A0ABD3ATU4</accession>
<protein>
    <submittedName>
        <fullName evidence="1">Uncharacterized protein</fullName>
    </submittedName>
</protein>
<reference evidence="1 2" key="1">
    <citation type="submission" date="2024-11" db="EMBL/GenBank/DDBJ databases">
        <title>A near-complete genome assembly of Cinchona calisaya.</title>
        <authorList>
            <person name="Lian D.C."/>
            <person name="Zhao X.W."/>
            <person name="Wei L."/>
        </authorList>
    </citation>
    <scope>NUCLEOTIDE SEQUENCE [LARGE SCALE GENOMIC DNA]</scope>
    <source>
        <tissue evidence="1">Nenye</tissue>
    </source>
</reference>
<dbReference type="EMBL" id="JBJUIK010000002">
    <property type="protein sequence ID" value="KAL3534632.1"/>
    <property type="molecule type" value="Genomic_DNA"/>
</dbReference>
<evidence type="ECO:0000313" key="2">
    <source>
        <dbReference type="Proteomes" id="UP001630127"/>
    </source>
</evidence>
<comment type="caution">
    <text evidence="1">The sequence shown here is derived from an EMBL/GenBank/DDBJ whole genome shotgun (WGS) entry which is preliminary data.</text>
</comment>
<proteinExistence type="predicted"/>
<name>A0ABD3ATU4_9GENT</name>
<keyword evidence="2" id="KW-1185">Reference proteome</keyword>